<feature type="transmembrane region" description="Helical" evidence="2">
    <location>
        <begin position="103"/>
        <end position="124"/>
    </location>
</feature>
<keyword evidence="2" id="KW-0812">Transmembrane</keyword>
<keyword evidence="2" id="KW-1133">Transmembrane helix</keyword>
<organism evidence="3 4">
    <name type="scientific">Olea europaea subsp. europaea</name>
    <dbReference type="NCBI Taxonomy" id="158383"/>
    <lineage>
        <taxon>Eukaryota</taxon>
        <taxon>Viridiplantae</taxon>
        <taxon>Streptophyta</taxon>
        <taxon>Embryophyta</taxon>
        <taxon>Tracheophyta</taxon>
        <taxon>Spermatophyta</taxon>
        <taxon>Magnoliopsida</taxon>
        <taxon>eudicotyledons</taxon>
        <taxon>Gunneridae</taxon>
        <taxon>Pentapetalae</taxon>
        <taxon>asterids</taxon>
        <taxon>lamiids</taxon>
        <taxon>Lamiales</taxon>
        <taxon>Oleaceae</taxon>
        <taxon>Oleeae</taxon>
        <taxon>Olea</taxon>
    </lineage>
</organism>
<dbReference type="EMBL" id="CACTIH010001850">
    <property type="protein sequence ID" value="CAA2965898.1"/>
    <property type="molecule type" value="Genomic_DNA"/>
</dbReference>
<evidence type="ECO:0000256" key="1">
    <source>
        <dbReference type="SAM" id="MobiDB-lite"/>
    </source>
</evidence>
<dbReference type="Proteomes" id="UP000594638">
    <property type="component" value="Unassembled WGS sequence"/>
</dbReference>
<proteinExistence type="predicted"/>
<evidence type="ECO:0000313" key="4">
    <source>
        <dbReference type="Proteomes" id="UP000594638"/>
    </source>
</evidence>
<dbReference type="Gramene" id="OE9A076229T1">
    <property type="protein sequence ID" value="OE9A076229C1"/>
    <property type="gene ID" value="OE9A076229"/>
</dbReference>
<keyword evidence="4" id="KW-1185">Reference proteome</keyword>
<feature type="compositionally biased region" description="Polar residues" evidence="1">
    <location>
        <begin position="11"/>
        <end position="28"/>
    </location>
</feature>
<feature type="region of interest" description="Disordered" evidence="1">
    <location>
        <begin position="1"/>
        <end position="36"/>
    </location>
</feature>
<accession>A0A8S0QFD7</accession>
<evidence type="ECO:0000256" key="2">
    <source>
        <dbReference type="SAM" id="Phobius"/>
    </source>
</evidence>
<dbReference type="AlphaFoldDB" id="A0A8S0QFD7"/>
<protein>
    <submittedName>
        <fullName evidence="3">Uncharacterized protein</fullName>
    </submittedName>
</protein>
<comment type="caution">
    <text evidence="3">The sequence shown here is derived from an EMBL/GenBank/DDBJ whole genome shotgun (WGS) entry which is preliminary data.</text>
</comment>
<gene>
    <name evidence="3" type="ORF">OLEA9_A076229</name>
</gene>
<evidence type="ECO:0000313" key="3">
    <source>
        <dbReference type="EMBL" id="CAA2965898.1"/>
    </source>
</evidence>
<keyword evidence="2" id="KW-0472">Membrane</keyword>
<name>A0A8S0QFD7_OLEEU</name>
<sequence>MRPPAIESQGRRQPSTLCSASGDSTDNGSDFDVDDRRPRLGVRLAIAERASTLCSASGNSTDNGSDFDVDDRRPRLGVRSVIADRGSAIDCRERVGDCRERRFDVWLCFSSPSSCFFFFVFLLLTPPP</sequence>
<reference evidence="3 4" key="1">
    <citation type="submission" date="2019-12" db="EMBL/GenBank/DDBJ databases">
        <authorList>
            <person name="Alioto T."/>
            <person name="Alioto T."/>
            <person name="Gomez Garrido J."/>
        </authorList>
    </citation>
    <scope>NUCLEOTIDE SEQUENCE [LARGE SCALE GENOMIC DNA]</scope>
</reference>